<proteinExistence type="predicted"/>
<evidence type="ECO:0000313" key="2">
    <source>
        <dbReference type="Proteomes" id="UP000265798"/>
    </source>
</evidence>
<dbReference type="PANTHER" id="PTHR39473">
    <property type="match status" value="1"/>
</dbReference>
<evidence type="ECO:0008006" key="3">
    <source>
        <dbReference type="Google" id="ProtNLM"/>
    </source>
</evidence>
<protein>
    <recommendedName>
        <fullName evidence="3">DinB family protein</fullName>
    </recommendedName>
</protein>
<dbReference type="EMBL" id="QHCT01000005">
    <property type="protein sequence ID" value="RHX87317.1"/>
    <property type="molecule type" value="Genomic_DNA"/>
</dbReference>
<name>A0A396Z1B7_9LEPT</name>
<gene>
    <name evidence="1" type="ORF">DLM75_17625</name>
</gene>
<dbReference type="InterPro" id="IPR034660">
    <property type="entry name" value="DinB/YfiT-like"/>
</dbReference>
<organism evidence="1 2">
    <name type="scientific">Leptospira stimsonii</name>
    <dbReference type="NCBI Taxonomy" id="2202203"/>
    <lineage>
        <taxon>Bacteria</taxon>
        <taxon>Pseudomonadati</taxon>
        <taxon>Spirochaetota</taxon>
        <taxon>Spirochaetia</taxon>
        <taxon>Leptospirales</taxon>
        <taxon>Leptospiraceae</taxon>
        <taxon>Leptospira</taxon>
    </lineage>
</organism>
<dbReference type="Proteomes" id="UP000265798">
    <property type="component" value="Unassembled WGS sequence"/>
</dbReference>
<comment type="caution">
    <text evidence="1">The sequence shown here is derived from an EMBL/GenBank/DDBJ whole genome shotgun (WGS) entry which is preliminary data.</text>
</comment>
<dbReference type="SUPFAM" id="SSF109854">
    <property type="entry name" value="DinB/YfiT-like putative metalloenzymes"/>
    <property type="match status" value="1"/>
</dbReference>
<sequence>MLHIQFKNIFHTFNQLADLLSVIDEREYSMEITQVKGSSIGKHVRHCMEVLENLVIGLETTEISYDRRKRNPLYETSPLAARDKIFELLNELESIEENKSVDLSFLLDPESGLEGKTISNLKREFLYVQDHTIHHMAIIKIYAECFLQNVSLPKEFGVALSTLQFEKKTKHKEAESKQT</sequence>
<reference evidence="2" key="1">
    <citation type="submission" date="2018-05" db="EMBL/GenBank/DDBJ databases">
        <title>Leptospira yasudae sp. nov. and Leptospira stimsonii sp. nov., two pathogenic species of the genus Leptospira isolated from environmental sources.</title>
        <authorList>
            <person name="Casanovas-Massana A."/>
            <person name="Hamond C."/>
            <person name="Santos L.A."/>
            <person name="Hacker K.P."/>
            <person name="Balassiano I."/>
            <person name="Medeiros M.A."/>
            <person name="Reis M.G."/>
            <person name="Ko A.I."/>
            <person name="Wunder E.A."/>
        </authorList>
    </citation>
    <scope>NUCLEOTIDE SEQUENCE [LARGE SCALE GENOMIC DNA]</scope>
    <source>
        <strain evidence="2">Yale</strain>
    </source>
</reference>
<dbReference type="PANTHER" id="PTHR39473:SF1">
    <property type="entry name" value="DINB-LIKE DOMAIN-CONTAINING PROTEIN"/>
    <property type="match status" value="1"/>
</dbReference>
<accession>A0A396Z1B7</accession>
<dbReference type="RefSeq" id="WP_118969813.1">
    <property type="nucleotide sequence ID" value="NZ_QHCT01000005.1"/>
</dbReference>
<dbReference type="AlphaFoldDB" id="A0A396Z1B7"/>
<dbReference type="Gene3D" id="1.20.120.450">
    <property type="entry name" value="dinb family like domain"/>
    <property type="match status" value="1"/>
</dbReference>
<evidence type="ECO:0000313" key="1">
    <source>
        <dbReference type="EMBL" id="RHX87317.1"/>
    </source>
</evidence>
<dbReference type="OrthoDB" id="344594at2"/>